<comment type="caution">
    <text evidence="1">The sequence shown here is derived from an EMBL/GenBank/DDBJ whole genome shotgun (WGS) entry which is preliminary data.</text>
</comment>
<dbReference type="AlphaFoldDB" id="A0AAD6STE2"/>
<protein>
    <recommendedName>
        <fullName evidence="3">F-box domain-containing protein</fullName>
    </recommendedName>
</protein>
<gene>
    <name evidence="1" type="ORF">C8F04DRAFT_1235135</name>
</gene>
<evidence type="ECO:0000313" key="1">
    <source>
        <dbReference type="EMBL" id="KAJ7032726.1"/>
    </source>
</evidence>
<dbReference type="EMBL" id="JARJCM010000070">
    <property type="protein sequence ID" value="KAJ7032726.1"/>
    <property type="molecule type" value="Genomic_DNA"/>
</dbReference>
<dbReference type="Gene3D" id="1.20.1280.50">
    <property type="match status" value="1"/>
</dbReference>
<dbReference type="InterPro" id="IPR032675">
    <property type="entry name" value="LRR_dom_sf"/>
</dbReference>
<proteinExistence type="predicted"/>
<reference evidence="1" key="1">
    <citation type="submission" date="2023-03" db="EMBL/GenBank/DDBJ databases">
        <title>Massive genome expansion in bonnet fungi (Mycena s.s.) driven by repeated elements and novel gene families across ecological guilds.</title>
        <authorList>
            <consortium name="Lawrence Berkeley National Laboratory"/>
            <person name="Harder C.B."/>
            <person name="Miyauchi S."/>
            <person name="Viragh M."/>
            <person name="Kuo A."/>
            <person name="Thoen E."/>
            <person name="Andreopoulos B."/>
            <person name="Lu D."/>
            <person name="Skrede I."/>
            <person name="Drula E."/>
            <person name="Henrissat B."/>
            <person name="Morin E."/>
            <person name="Kohler A."/>
            <person name="Barry K."/>
            <person name="LaButti K."/>
            <person name="Morin E."/>
            <person name="Salamov A."/>
            <person name="Lipzen A."/>
            <person name="Mereny Z."/>
            <person name="Hegedus B."/>
            <person name="Baldrian P."/>
            <person name="Stursova M."/>
            <person name="Weitz H."/>
            <person name="Taylor A."/>
            <person name="Grigoriev I.V."/>
            <person name="Nagy L.G."/>
            <person name="Martin F."/>
            <person name="Kauserud H."/>
        </authorList>
    </citation>
    <scope>NUCLEOTIDE SEQUENCE</scope>
    <source>
        <strain evidence="1">CBHHK200</strain>
    </source>
</reference>
<organism evidence="1 2">
    <name type="scientific">Mycena alexandri</name>
    <dbReference type="NCBI Taxonomy" id="1745969"/>
    <lineage>
        <taxon>Eukaryota</taxon>
        <taxon>Fungi</taxon>
        <taxon>Dikarya</taxon>
        <taxon>Basidiomycota</taxon>
        <taxon>Agaricomycotina</taxon>
        <taxon>Agaricomycetes</taxon>
        <taxon>Agaricomycetidae</taxon>
        <taxon>Agaricales</taxon>
        <taxon>Marasmiineae</taxon>
        <taxon>Mycenaceae</taxon>
        <taxon>Mycena</taxon>
    </lineage>
</organism>
<keyword evidence="2" id="KW-1185">Reference proteome</keyword>
<sequence>MSDGAEIAALRLPYEITSEIFIRCLPAHKRVRPNPIRAPLQLAQICSGWRTVALTTPKLWTSIYLEFPVGDPCDGIPVLFDIPDRPQDHTCELLELWLFRATGHPISLTIICGATAVPCDVLDVVAANSSRCGRLELALTMRDLLRFNEKALGPFPRLRSLGIQVTNKSEVPPLNVLSLSPNLLALRLLGFENASPSPDPEEFPASLTSLEVADGFRAEDSDRLIGRFPHLLHLAIFCSYRVPRSPESHITASGLRTLILRSRPLHFFRDFLDLLTIPSLEHLEICLYREPSPVLSFLARSACRLTHLTLKLLYADVETHLVPCLMAVPPGHLITLELVFHRGRSSPELWAALKCIDLLPE</sequence>
<accession>A0AAD6STE2</accession>
<evidence type="ECO:0008006" key="3">
    <source>
        <dbReference type="Google" id="ProtNLM"/>
    </source>
</evidence>
<dbReference type="Gene3D" id="3.80.10.10">
    <property type="entry name" value="Ribonuclease Inhibitor"/>
    <property type="match status" value="1"/>
</dbReference>
<evidence type="ECO:0000313" key="2">
    <source>
        <dbReference type="Proteomes" id="UP001218188"/>
    </source>
</evidence>
<dbReference type="Proteomes" id="UP001218188">
    <property type="component" value="Unassembled WGS sequence"/>
</dbReference>
<name>A0AAD6STE2_9AGAR</name>
<dbReference type="SUPFAM" id="SSF52047">
    <property type="entry name" value="RNI-like"/>
    <property type="match status" value="1"/>
</dbReference>